<dbReference type="EMBL" id="BAABCW010000010">
    <property type="protein sequence ID" value="GAA3511327.1"/>
    <property type="molecule type" value="Genomic_DNA"/>
</dbReference>
<dbReference type="RefSeq" id="WP_344928119.1">
    <property type="nucleotide sequence ID" value="NZ_BAABCW010000010.1"/>
</dbReference>
<accession>A0ABP6ULM6</accession>
<reference evidence="3" key="1">
    <citation type="journal article" date="2019" name="Int. J. Syst. Evol. Microbiol.">
        <title>The Global Catalogue of Microorganisms (GCM) 10K type strain sequencing project: providing services to taxonomists for standard genome sequencing and annotation.</title>
        <authorList>
            <consortium name="The Broad Institute Genomics Platform"/>
            <consortium name="The Broad Institute Genome Sequencing Center for Infectious Disease"/>
            <person name="Wu L."/>
            <person name="Ma J."/>
        </authorList>
    </citation>
    <scope>NUCLEOTIDE SEQUENCE [LARGE SCALE GENOMIC DNA]</scope>
    <source>
        <strain evidence="3">JCM 17106</strain>
    </source>
</reference>
<keyword evidence="3" id="KW-1185">Reference proteome</keyword>
<comment type="caution">
    <text evidence="2">The sequence shown here is derived from an EMBL/GenBank/DDBJ whole genome shotgun (WGS) entry which is preliminary data.</text>
</comment>
<evidence type="ECO:0008006" key="4">
    <source>
        <dbReference type="Google" id="ProtNLM"/>
    </source>
</evidence>
<dbReference type="InterPro" id="IPR011250">
    <property type="entry name" value="OMP/PagP_B-barrel"/>
</dbReference>
<evidence type="ECO:0000313" key="3">
    <source>
        <dbReference type="Proteomes" id="UP001500459"/>
    </source>
</evidence>
<evidence type="ECO:0000313" key="2">
    <source>
        <dbReference type="EMBL" id="GAA3511327.1"/>
    </source>
</evidence>
<feature type="chain" id="PRO_5046492562" description="Outer membrane protein beta-barrel domain-containing protein" evidence="1">
    <location>
        <begin position="22"/>
        <end position="160"/>
    </location>
</feature>
<gene>
    <name evidence="2" type="ORF">GCM10022393_26380</name>
</gene>
<sequence length="160" mass="17615">MIKRIFIVAAFLLVSTFTINAQDIAPHALGLRLGDSDGVWAEVSYQAGLSSDTRIEIDLGIRSRNSFSAVKLTGIYQWVFNIDGGLNWYVGPGIGGGLIDYDNGDDGLESFGFIAGDVGIEYSFDFPLLISLDFRPEIYFDDFGDDDLNFNVGVSARYQF</sequence>
<protein>
    <recommendedName>
        <fullName evidence="4">Outer membrane protein beta-barrel domain-containing protein</fullName>
    </recommendedName>
</protein>
<dbReference type="SUPFAM" id="SSF56925">
    <property type="entry name" value="OMPA-like"/>
    <property type="match status" value="1"/>
</dbReference>
<organism evidence="2 3">
    <name type="scientific">Aquimarina addita</name>
    <dbReference type="NCBI Taxonomy" id="870485"/>
    <lineage>
        <taxon>Bacteria</taxon>
        <taxon>Pseudomonadati</taxon>
        <taxon>Bacteroidota</taxon>
        <taxon>Flavobacteriia</taxon>
        <taxon>Flavobacteriales</taxon>
        <taxon>Flavobacteriaceae</taxon>
        <taxon>Aquimarina</taxon>
    </lineage>
</organism>
<proteinExistence type="predicted"/>
<feature type="signal peptide" evidence="1">
    <location>
        <begin position="1"/>
        <end position="21"/>
    </location>
</feature>
<name>A0ABP6ULM6_9FLAO</name>
<evidence type="ECO:0000256" key="1">
    <source>
        <dbReference type="SAM" id="SignalP"/>
    </source>
</evidence>
<dbReference type="Proteomes" id="UP001500459">
    <property type="component" value="Unassembled WGS sequence"/>
</dbReference>
<keyword evidence="1" id="KW-0732">Signal</keyword>